<gene>
    <name evidence="10" type="ORF">DU506_12875</name>
</gene>
<feature type="transmembrane region" description="Helical" evidence="6">
    <location>
        <begin position="172"/>
        <end position="193"/>
    </location>
</feature>
<feature type="compositionally biased region" description="Polar residues" evidence="5">
    <location>
        <begin position="530"/>
        <end position="543"/>
    </location>
</feature>
<evidence type="ECO:0000259" key="8">
    <source>
        <dbReference type="PROSITE" id="PS50112"/>
    </source>
</evidence>
<feature type="coiled-coil region" evidence="4">
    <location>
        <begin position="445"/>
        <end position="472"/>
    </location>
</feature>
<dbReference type="InterPro" id="IPR051310">
    <property type="entry name" value="MCP_chemotaxis"/>
</dbReference>
<dbReference type="SUPFAM" id="SSF55785">
    <property type="entry name" value="PYP-like sensor domain (PAS domain)"/>
    <property type="match status" value="1"/>
</dbReference>
<dbReference type="Pfam" id="PF00015">
    <property type="entry name" value="MCPsignal"/>
    <property type="match status" value="1"/>
</dbReference>
<feature type="transmembrane region" description="Helical" evidence="6">
    <location>
        <begin position="199"/>
        <end position="220"/>
    </location>
</feature>
<feature type="domain" description="PAS" evidence="8">
    <location>
        <begin position="25"/>
        <end position="76"/>
    </location>
</feature>
<dbReference type="Gene3D" id="1.10.287.950">
    <property type="entry name" value="Methyl-accepting chemotaxis protein"/>
    <property type="match status" value="1"/>
</dbReference>
<evidence type="ECO:0000259" key="7">
    <source>
        <dbReference type="PROSITE" id="PS50111"/>
    </source>
</evidence>
<protein>
    <submittedName>
        <fullName evidence="10">PAS domain S-box protein</fullName>
    </submittedName>
</protein>
<dbReference type="InterPro" id="IPR004089">
    <property type="entry name" value="MCPsignal_dom"/>
</dbReference>
<dbReference type="Proteomes" id="UP000253204">
    <property type="component" value="Unassembled WGS sequence"/>
</dbReference>
<keyword evidence="6" id="KW-1133">Transmembrane helix</keyword>
<dbReference type="GO" id="GO:0006935">
    <property type="term" value="P:chemotaxis"/>
    <property type="evidence" value="ECO:0007669"/>
    <property type="project" value="TreeGrafter"/>
</dbReference>
<dbReference type="PANTHER" id="PTHR43531:SF14">
    <property type="entry name" value="METHYL-ACCEPTING CHEMOTAXIS PROTEIN I-RELATED"/>
    <property type="match status" value="1"/>
</dbReference>
<proteinExistence type="inferred from homology"/>
<reference evidence="10 11" key="1">
    <citation type="submission" date="2018-07" db="EMBL/GenBank/DDBJ databases">
        <title>Halomonas rutogse sp. nov., isolated from Lake TangqianCo on Tibetan Plateau.</title>
        <authorList>
            <person name="Lu H."/>
            <person name="Xing P."/>
            <person name="Wu Q."/>
        </authorList>
    </citation>
    <scope>NUCLEOTIDE SEQUENCE [LARGE SCALE GENOMIC DNA]</scope>
    <source>
        <strain evidence="10 11">TQ8S</strain>
    </source>
</reference>
<evidence type="ECO:0000256" key="5">
    <source>
        <dbReference type="SAM" id="MobiDB-lite"/>
    </source>
</evidence>
<dbReference type="PANTHER" id="PTHR43531">
    <property type="entry name" value="PROTEIN ICFG"/>
    <property type="match status" value="1"/>
</dbReference>
<evidence type="ECO:0000256" key="2">
    <source>
        <dbReference type="ARBA" id="ARBA00029447"/>
    </source>
</evidence>
<evidence type="ECO:0000259" key="9">
    <source>
        <dbReference type="PROSITE" id="PS50885"/>
    </source>
</evidence>
<dbReference type="GO" id="GO:0007165">
    <property type="term" value="P:signal transduction"/>
    <property type="evidence" value="ECO:0007669"/>
    <property type="project" value="UniProtKB-KW"/>
</dbReference>
<dbReference type="PROSITE" id="PS50111">
    <property type="entry name" value="CHEMOTAXIS_TRANSDUC_2"/>
    <property type="match status" value="1"/>
</dbReference>
<evidence type="ECO:0000256" key="6">
    <source>
        <dbReference type="SAM" id="Phobius"/>
    </source>
</evidence>
<dbReference type="Pfam" id="PF08447">
    <property type="entry name" value="PAS_3"/>
    <property type="match status" value="1"/>
</dbReference>
<feature type="domain" description="Methyl-accepting transducer" evidence="7">
    <location>
        <begin position="280"/>
        <end position="509"/>
    </location>
</feature>
<dbReference type="Gene3D" id="3.30.450.20">
    <property type="entry name" value="PAS domain"/>
    <property type="match status" value="1"/>
</dbReference>
<evidence type="ECO:0000256" key="4">
    <source>
        <dbReference type="SAM" id="Coils"/>
    </source>
</evidence>
<keyword evidence="6" id="KW-0472">Membrane</keyword>
<keyword evidence="11" id="KW-1185">Reference proteome</keyword>
<dbReference type="SUPFAM" id="SSF58104">
    <property type="entry name" value="Methyl-accepting chemotaxis protein (MCP) signaling domain"/>
    <property type="match status" value="1"/>
</dbReference>
<organism evidence="10 11">
    <name type="scientific">Vreelandella rituensis</name>
    <dbReference type="NCBI Taxonomy" id="2282306"/>
    <lineage>
        <taxon>Bacteria</taxon>
        <taxon>Pseudomonadati</taxon>
        <taxon>Pseudomonadota</taxon>
        <taxon>Gammaproteobacteria</taxon>
        <taxon>Oceanospirillales</taxon>
        <taxon>Halomonadaceae</taxon>
        <taxon>Vreelandella</taxon>
    </lineage>
</organism>
<dbReference type="NCBIfam" id="TIGR00229">
    <property type="entry name" value="sensory_box"/>
    <property type="match status" value="1"/>
</dbReference>
<dbReference type="InterPro" id="IPR013655">
    <property type="entry name" value="PAS_fold_3"/>
</dbReference>
<dbReference type="InterPro" id="IPR000014">
    <property type="entry name" value="PAS"/>
</dbReference>
<dbReference type="SMART" id="SM00283">
    <property type="entry name" value="MA"/>
    <property type="match status" value="1"/>
</dbReference>
<dbReference type="OrthoDB" id="2489132at2"/>
<dbReference type="GO" id="GO:0004888">
    <property type="term" value="F:transmembrane signaling receptor activity"/>
    <property type="evidence" value="ECO:0007669"/>
    <property type="project" value="TreeGrafter"/>
</dbReference>
<dbReference type="InterPro" id="IPR003660">
    <property type="entry name" value="HAMP_dom"/>
</dbReference>
<dbReference type="PROSITE" id="PS50885">
    <property type="entry name" value="HAMP"/>
    <property type="match status" value="1"/>
</dbReference>
<dbReference type="InterPro" id="IPR035965">
    <property type="entry name" value="PAS-like_dom_sf"/>
</dbReference>
<accession>A0A368U0I6</accession>
<evidence type="ECO:0000313" key="11">
    <source>
        <dbReference type="Proteomes" id="UP000253204"/>
    </source>
</evidence>
<dbReference type="AlphaFoldDB" id="A0A368U0I6"/>
<dbReference type="PROSITE" id="PS50112">
    <property type="entry name" value="PAS"/>
    <property type="match status" value="1"/>
</dbReference>
<dbReference type="GO" id="GO:0005886">
    <property type="term" value="C:plasma membrane"/>
    <property type="evidence" value="ECO:0007669"/>
    <property type="project" value="TreeGrafter"/>
</dbReference>
<evidence type="ECO:0000256" key="1">
    <source>
        <dbReference type="ARBA" id="ARBA00022481"/>
    </source>
</evidence>
<dbReference type="EMBL" id="QPIJ01000031">
    <property type="protein sequence ID" value="RCV89572.1"/>
    <property type="molecule type" value="Genomic_DNA"/>
</dbReference>
<dbReference type="CDD" id="cd11386">
    <property type="entry name" value="MCP_signal"/>
    <property type="match status" value="1"/>
</dbReference>
<keyword evidence="3" id="KW-0807">Transducer</keyword>
<sequence>MRKNSPVTQSNHPLLDDDVLISKTDKHSNIIYANQRFIEISGFEYDELLGSPHNVVRHPDMPEIVFKDMWRDLQAGKYWSGLVKNRCKNGDHYWVRANVVPIREGNHVKGFASIRIKPGAEEVAHAEKVYRDIREGRGRYVVKSGVPYRRHLLRRLTGLNTHNEHFQATTGALAHFALMGGLGIGAGVALYQLAPHSTAAFWVGGLGVIGGLGLALHNWYASRRAQRFIHSANDFSLQVAAGNLQADLPTIGKGEMNRMLGTLGFMRKSLEALINDISHRVGLVRPSVEELATSNGQMASRIEQQASAVQQTAASAEQISSTVAQSAENANLASQASVGNVEEVDRATGVMQTLASAMQDITRQADNMAGMVSTIDAIAFQTNILALNASVEAARAGEHGRGFAVVAQEVRKLAGQSADAAHQVQQLIEQAQKSIQGGRSQTTEAESAMQRIRDASHRVNDLMGEISAATQEQSEGIRQISMAISEIDRGTQESASSMQTYNHSTQLLHQEVNGLAHSAKAFMAEHEDVTQATQRLPGSSHPGNNRRLPAAKRQLTVAG</sequence>
<keyword evidence="1" id="KW-0488">Methylation</keyword>
<feature type="domain" description="HAMP" evidence="9">
    <location>
        <begin position="223"/>
        <end position="275"/>
    </location>
</feature>
<comment type="similarity">
    <text evidence="2">Belongs to the methyl-accepting chemotaxis (MCP) protein family.</text>
</comment>
<name>A0A368U0I6_9GAMM</name>
<comment type="caution">
    <text evidence="10">The sequence shown here is derived from an EMBL/GenBank/DDBJ whole genome shotgun (WGS) entry which is preliminary data.</text>
</comment>
<dbReference type="CDD" id="cd00130">
    <property type="entry name" value="PAS"/>
    <property type="match status" value="1"/>
</dbReference>
<keyword evidence="6" id="KW-0812">Transmembrane</keyword>
<evidence type="ECO:0000313" key="10">
    <source>
        <dbReference type="EMBL" id="RCV89572.1"/>
    </source>
</evidence>
<feature type="region of interest" description="Disordered" evidence="5">
    <location>
        <begin position="530"/>
        <end position="559"/>
    </location>
</feature>
<keyword evidence="4" id="KW-0175">Coiled coil</keyword>
<dbReference type="RefSeq" id="WP_114487317.1">
    <property type="nucleotide sequence ID" value="NZ_CBCSHM010000032.1"/>
</dbReference>
<evidence type="ECO:0000256" key="3">
    <source>
        <dbReference type="PROSITE-ProRule" id="PRU00284"/>
    </source>
</evidence>